<dbReference type="InterPro" id="IPR009492">
    <property type="entry name" value="TniQ"/>
</dbReference>
<evidence type="ECO:0000259" key="1">
    <source>
        <dbReference type="Pfam" id="PF06527"/>
    </source>
</evidence>
<protein>
    <submittedName>
        <fullName evidence="2">TniQ family protein</fullName>
    </submittedName>
</protein>
<dbReference type="Pfam" id="PF06527">
    <property type="entry name" value="TniQ"/>
    <property type="match status" value="1"/>
</dbReference>
<gene>
    <name evidence="2" type="ORF">GB928_027640</name>
</gene>
<dbReference type="EMBL" id="WHSC02000019">
    <property type="protein sequence ID" value="MDO6124961.1"/>
    <property type="molecule type" value="Genomic_DNA"/>
</dbReference>
<feature type="domain" description="TniQ" evidence="1">
    <location>
        <begin position="9"/>
        <end position="139"/>
    </location>
</feature>
<reference evidence="2" key="1">
    <citation type="submission" date="2022-04" db="EMBL/GenBank/DDBJ databases">
        <title>Shinella lacus sp. nov., a novel member of the genus Shinella from water.</title>
        <authorList>
            <person name="Deng Y."/>
        </authorList>
    </citation>
    <scope>NUCLEOTIDE SEQUENCE</scope>
    <source>
        <strain evidence="2">JCM 31239</strain>
    </source>
</reference>
<organism evidence="2 3">
    <name type="scientific">Shinella curvata</name>
    <dbReference type="NCBI Taxonomy" id="1817964"/>
    <lineage>
        <taxon>Bacteria</taxon>
        <taxon>Pseudomonadati</taxon>
        <taxon>Pseudomonadota</taxon>
        <taxon>Alphaproteobacteria</taxon>
        <taxon>Hyphomicrobiales</taxon>
        <taxon>Rhizobiaceae</taxon>
        <taxon>Shinella</taxon>
    </lineage>
</organism>
<dbReference type="Proteomes" id="UP001177080">
    <property type="component" value="Unassembled WGS sequence"/>
</dbReference>
<comment type="caution">
    <text evidence="2">The sequence shown here is derived from an EMBL/GenBank/DDBJ whole genome shotgun (WGS) entry which is preliminary data.</text>
</comment>
<evidence type="ECO:0000313" key="2">
    <source>
        <dbReference type="EMBL" id="MDO6124961.1"/>
    </source>
</evidence>
<dbReference type="RefSeq" id="WP_244764118.1">
    <property type="nucleotide sequence ID" value="NZ_JALJCJ010000012.1"/>
</dbReference>
<proteinExistence type="predicted"/>
<accession>A0ABT8XMJ2</accession>
<sequence>MNTLSLKARAHEGETVASFCSRTAALHGAENASDFWSLFGLNFGELTKGASNALGALQRLLGPDLHVNRRGTCQSGADLAVRGHRLAARFVSLAQDRVCALCLADDEQNLFGRPGNRAFARLNWLPKFLRACPVHHVELVELPRIDWHLGPDFALRLRREPGGIEGLCARSSSRAETNFERYARERLEWNLPTQPSWLDSVPLQAAAHLCELVGAEIQGPNRDWPAASDRELCSAADVGFEHLLAGVQEFERVLAEQMSKNFRSKRRHCPTSIFGRFAAEALQFADYPGYAEVLSIMRDVGVKHLALGPGDEFLGAVTKRQYHSVSSASREYGVPASSLRTVLEELGKLPAAGTTAKSNLACEQEVFEVRFMEHIVDMVRDRRINDSQEDAYVTALEAFSAVYSTAPSGHISAPDASVRLRVSENTVSALAHEGFLREVFPSQSATVAQYAKLELRRFSDRYLPERELAGFAKKLGGRVTNDALKRGLKVQIPKWRVGENFYLRDDVEMLLTSKK</sequence>
<evidence type="ECO:0000313" key="3">
    <source>
        <dbReference type="Proteomes" id="UP001177080"/>
    </source>
</evidence>
<keyword evidence="3" id="KW-1185">Reference proteome</keyword>
<name>A0ABT8XMJ2_9HYPH</name>